<keyword evidence="2" id="KW-0472">Membrane</keyword>
<feature type="region of interest" description="Disordered" evidence="1">
    <location>
        <begin position="1"/>
        <end position="33"/>
    </location>
</feature>
<name>A0A813Q1Y2_ADIRI</name>
<dbReference type="EMBL" id="CAJNOJ010000007">
    <property type="protein sequence ID" value="CAF0760585.1"/>
    <property type="molecule type" value="Genomic_DNA"/>
</dbReference>
<proteinExistence type="predicted"/>
<reference evidence="4" key="1">
    <citation type="submission" date="2021-02" db="EMBL/GenBank/DDBJ databases">
        <authorList>
            <person name="Nowell W R."/>
        </authorList>
    </citation>
    <scope>NUCLEOTIDE SEQUENCE</scope>
</reference>
<feature type="compositionally biased region" description="Basic residues" evidence="1">
    <location>
        <begin position="703"/>
        <end position="713"/>
    </location>
</feature>
<evidence type="ECO:0000259" key="3">
    <source>
        <dbReference type="PROSITE" id="PS50024"/>
    </source>
</evidence>
<feature type="region of interest" description="Disordered" evidence="1">
    <location>
        <begin position="929"/>
        <end position="950"/>
    </location>
</feature>
<feature type="domain" description="SEA" evidence="3">
    <location>
        <begin position="257"/>
        <end position="379"/>
    </location>
</feature>
<feature type="region of interest" description="Disordered" evidence="1">
    <location>
        <begin position="591"/>
        <end position="645"/>
    </location>
</feature>
<feature type="transmembrane region" description="Helical" evidence="2">
    <location>
        <begin position="226"/>
        <end position="250"/>
    </location>
</feature>
<evidence type="ECO:0000313" key="5">
    <source>
        <dbReference type="Proteomes" id="UP000663852"/>
    </source>
</evidence>
<accession>A0A813Q1Y2</accession>
<gene>
    <name evidence="4" type="ORF">EDS130_LOCUS2781</name>
</gene>
<dbReference type="Proteomes" id="UP000663852">
    <property type="component" value="Unassembled WGS sequence"/>
</dbReference>
<feature type="region of interest" description="Disordered" evidence="1">
    <location>
        <begin position="99"/>
        <end position="120"/>
    </location>
</feature>
<feature type="compositionally biased region" description="Basic residues" evidence="1">
    <location>
        <begin position="636"/>
        <end position="645"/>
    </location>
</feature>
<evidence type="ECO:0000256" key="2">
    <source>
        <dbReference type="SAM" id="Phobius"/>
    </source>
</evidence>
<feature type="region of interest" description="Disordered" evidence="1">
    <location>
        <begin position="557"/>
        <end position="577"/>
    </location>
</feature>
<feature type="compositionally biased region" description="Basic and acidic residues" evidence="1">
    <location>
        <begin position="1"/>
        <end position="11"/>
    </location>
</feature>
<feature type="region of interest" description="Disordered" evidence="1">
    <location>
        <begin position="693"/>
        <end position="734"/>
    </location>
</feature>
<evidence type="ECO:0000313" key="4">
    <source>
        <dbReference type="EMBL" id="CAF0760585.1"/>
    </source>
</evidence>
<sequence>MTTHEDNDVKSTLEANGTVSYKRLDGQSTPSTYSSIVLSNCSSEEDNDDENERPTLKWKRKRFLNNASPLGKKESIEQIPNGSGALDKYTMSSEDNIATSFDDESRSLPSRRLPPIPADKLHRRNPHIVRQELRMLDDLVPDGDLVDIHLTEMPGLQNTDHWKRIAGRAVQSSPPLSRQYYQTVISTIELPDGQVPQPLGSYRRPGRTDSEPVVNTALCRLPRRRFLLGSFIAVVIVAIIVSVVLAVTIVRQSTSTATEYYEGSVYVRADFDQSLLDPSSTLAKNYKREFCSLIGTTLADTRTKYAIFYSTCVVTTFHNGSIIADFVLGFTQNQNVTGLSAFLNQTLVNKRLFDGIIYSIALNLTALNESDTDTNSTDNGHHDQPVQSTYNEKFAMTEQNSVQETQQQQLQQQPAHTSYTTVTYTTLEKGLSITISETITITNNNLDKSPINNKNYEVILIPTIENGKTVVVPTGNSTNEKTLLPAATTTMTNVIPMKSSSQINLLRPIKPISDANFAYIDASSDDRTCSSGDELVQFSLISVFYLVILSATSTLGDMTTRDSTTTASTTSLSDGTLTDSASTLATNYILPTASTNPPKLQPNRPIPPSRPPVKIKNQSSEDRSDYPTRLNSNTSRRQRRVVIPKNQRRLMQYELMPTGKVYYVDRPFYNEKKSIPGDRDDNSSAVLSTILSRSSSVDTLSEKRHRQHQHHRKYNQDASSNNPEARVNIGGRLASNNNLTTNTISSFKPISSMKKNRLSAFEPTQESLDQVFDVLIAADKRREEHDFWREKFENRSSSIRAPILNNRAQEPTSTNTLSFQRPKQTQLVPNSIVNNPENRSQSYHTNNKRTSLYEAISRQNGCLLEDCLRRRTQIAQHQLPPPSSERNYSPNTIYSTNYPKPQIPPVSKTLTPLATTAAGVPQPARILSLPNGRVGRAPHARQTSDELSSTSDIWAARSTVEPETSQIRKAINPLRAPSAVNRSRINQQKLLHNKRALSAEQQKTVRTENKTIASTTKSKFFDLFKFAR</sequence>
<dbReference type="PROSITE" id="PS50024">
    <property type="entry name" value="SEA"/>
    <property type="match status" value="1"/>
</dbReference>
<dbReference type="AlphaFoldDB" id="A0A813Q1Y2"/>
<comment type="caution">
    <text evidence="4">The sequence shown here is derived from an EMBL/GenBank/DDBJ whole genome shotgun (WGS) entry which is preliminary data.</text>
</comment>
<keyword evidence="2" id="KW-0812">Transmembrane</keyword>
<organism evidence="4 5">
    <name type="scientific">Adineta ricciae</name>
    <name type="common">Rotifer</name>
    <dbReference type="NCBI Taxonomy" id="249248"/>
    <lineage>
        <taxon>Eukaryota</taxon>
        <taxon>Metazoa</taxon>
        <taxon>Spiralia</taxon>
        <taxon>Gnathifera</taxon>
        <taxon>Rotifera</taxon>
        <taxon>Eurotatoria</taxon>
        <taxon>Bdelloidea</taxon>
        <taxon>Adinetida</taxon>
        <taxon>Adinetidae</taxon>
        <taxon>Adineta</taxon>
    </lineage>
</organism>
<dbReference type="InterPro" id="IPR000082">
    <property type="entry name" value="SEA_dom"/>
</dbReference>
<protein>
    <recommendedName>
        <fullName evidence="3">SEA domain-containing protein</fullName>
    </recommendedName>
</protein>
<keyword evidence="2" id="KW-1133">Transmembrane helix</keyword>
<evidence type="ECO:0000256" key="1">
    <source>
        <dbReference type="SAM" id="MobiDB-lite"/>
    </source>
</evidence>
<dbReference type="OrthoDB" id="10039302at2759"/>